<gene>
    <name evidence="1" type="ORF">COR50_19690</name>
</gene>
<keyword evidence="2" id="KW-1185">Reference proteome</keyword>
<evidence type="ECO:0000313" key="1">
    <source>
        <dbReference type="EMBL" id="ATL49964.1"/>
    </source>
</evidence>
<evidence type="ECO:0000313" key="2">
    <source>
        <dbReference type="Proteomes" id="UP000220133"/>
    </source>
</evidence>
<protein>
    <submittedName>
        <fullName evidence="1">Uncharacterized protein</fullName>
    </submittedName>
</protein>
<sequence>MCRYAMSIYKPHYACFECKKVFKRKLLKDVNRDMNETSPAKCPQCGNLMADMGLDFKAPASKDIKSWQHVKSLYSVGITFHSCGCTGPGYIPADRERLIAFLREKMLAFQQQLAFWRARVAPGDKAARDREISKSWEYLAKIPRVRRSKKEAVSNEEAKKYWLERIYEVEQKLSLVEGQ</sequence>
<dbReference type="OrthoDB" id="69438at2"/>
<organism evidence="1 2">
    <name type="scientific">Chitinophaga caeni</name>
    <dbReference type="NCBI Taxonomy" id="2029983"/>
    <lineage>
        <taxon>Bacteria</taxon>
        <taxon>Pseudomonadati</taxon>
        <taxon>Bacteroidota</taxon>
        <taxon>Chitinophagia</taxon>
        <taxon>Chitinophagales</taxon>
        <taxon>Chitinophagaceae</taxon>
        <taxon>Chitinophaga</taxon>
    </lineage>
</organism>
<reference evidence="1 2" key="1">
    <citation type="submission" date="2017-10" db="EMBL/GenBank/DDBJ databases">
        <title>Paenichitinophaga pekingensis gen. nov., sp. nov., isolated from activated sludge.</title>
        <authorList>
            <person name="Jin D."/>
            <person name="Kong X."/>
            <person name="Deng Y."/>
            <person name="Bai Z."/>
        </authorList>
    </citation>
    <scope>NUCLEOTIDE SEQUENCE [LARGE SCALE GENOMIC DNA]</scope>
    <source>
        <strain evidence="1 2">13</strain>
    </source>
</reference>
<name>A0A291R1I3_9BACT</name>
<dbReference type="EMBL" id="CP023777">
    <property type="protein sequence ID" value="ATL49964.1"/>
    <property type="molecule type" value="Genomic_DNA"/>
</dbReference>
<proteinExistence type="predicted"/>
<dbReference type="Proteomes" id="UP000220133">
    <property type="component" value="Chromosome"/>
</dbReference>
<dbReference type="AlphaFoldDB" id="A0A291R1I3"/>
<dbReference type="KEGG" id="cbae:COR50_19690"/>
<accession>A0A291R1I3</accession>